<dbReference type="AlphaFoldDB" id="A0A2M9C9H0"/>
<evidence type="ECO:0000313" key="7">
    <source>
        <dbReference type="Proteomes" id="UP000228740"/>
    </source>
</evidence>
<feature type="domain" description="Cyclic nucleotide-binding" evidence="4">
    <location>
        <begin position="18"/>
        <end position="100"/>
    </location>
</feature>
<dbReference type="OrthoDB" id="667966at2"/>
<evidence type="ECO:0000256" key="2">
    <source>
        <dbReference type="ARBA" id="ARBA00023125"/>
    </source>
</evidence>
<reference evidence="6 7" key="1">
    <citation type="submission" date="2017-11" db="EMBL/GenBank/DDBJ databases">
        <title>Genomic Encyclopedia of Archaeal and Bacterial Type Strains, Phase II (KMG-II): From Individual Species to Whole Genera.</title>
        <authorList>
            <person name="Goeker M."/>
        </authorList>
    </citation>
    <scope>NUCLEOTIDE SEQUENCE [LARGE SCALE GENOMIC DNA]</scope>
    <source>
        <strain evidence="6 7">DSM 27617</strain>
    </source>
</reference>
<dbReference type="PRINTS" id="PR00034">
    <property type="entry name" value="HTHCRP"/>
</dbReference>
<comment type="caution">
    <text evidence="6">The sequence shown here is derived from an EMBL/GenBank/DDBJ whole genome shotgun (WGS) entry which is preliminary data.</text>
</comment>
<dbReference type="SMART" id="SM00419">
    <property type="entry name" value="HTH_CRP"/>
    <property type="match status" value="1"/>
</dbReference>
<dbReference type="SUPFAM" id="SSF51206">
    <property type="entry name" value="cAMP-binding domain-like"/>
    <property type="match status" value="1"/>
</dbReference>
<dbReference type="Pfam" id="PF13545">
    <property type="entry name" value="HTH_Crp_2"/>
    <property type="match status" value="1"/>
</dbReference>
<dbReference type="Pfam" id="PF00027">
    <property type="entry name" value="cNMP_binding"/>
    <property type="match status" value="1"/>
</dbReference>
<evidence type="ECO:0000313" key="6">
    <source>
        <dbReference type="EMBL" id="PJJ67424.1"/>
    </source>
</evidence>
<dbReference type="InterPro" id="IPR018490">
    <property type="entry name" value="cNMP-bd_dom_sf"/>
</dbReference>
<dbReference type="CDD" id="cd00038">
    <property type="entry name" value="CAP_ED"/>
    <property type="match status" value="1"/>
</dbReference>
<dbReference type="InterPro" id="IPR050397">
    <property type="entry name" value="Env_Response_Regulators"/>
</dbReference>
<keyword evidence="3" id="KW-0804">Transcription</keyword>
<dbReference type="InterPro" id="IPR000595">
    <property type="entry name" value="cNMP-bd_dom"/>
</dbReference>
<evidence type="ECO:0000259" key="5">
    <source>
        <dbReference type="PROSITE" id="PS51063"/>
    </source>
</evidence>
<dbReference type="RefSeq" id="WP_100376135.1">
    <property type="nucleotide sequence ID" value="NZ_PGFD01000001.1"/>
</dbReference>
<accession>A0A2M9C9H0</accession>
<dbReference type="PANTHER" id="PTHR24567:SF28">
    <property type="entry name" value="LISTERIOLYSIN REGULATORY PROTEIN"/>
    <property type="match status" value="1"/>
</dbReference>
<dbReference type="SMART" id="SM00100">
    <property type="entry name" value="cNMP"/>
    <property type="match status" value="1"/>
</dbReference>
<evidence type="ECO:0000256" key="3">
    <source>
        <dbReference type="ARBA" id="ARBA00023163"/>
    </source>
</evidence>
<name>A0A2M9C9H0_9FLAO</name>
<dbReference type="Proteomes" id="UP000228740">
    <property type="component" value="Unassembled WGS sequence"/>
</dbReference>
<evidence type="ECO:0000256" key="1">
    <source>
        <dbReference type="ARBA" id="ARBA00023015"/>
    </source>
</evidence>
<dbReference type="InterPro" id="IPR014710">
    <property type="entry name" value="RmlC-like_jellyroll"/>
</dbReference>
<feature type="domain" description="HTH crp-type" evidence="5">
    <location>
        <begin position="131"/>
        <end position="199"/>
    </location>
</feature>
<dbReference type="GO" id="GO:0005829">
    <property type="term" value="C:cytosol"/>
    <property type="evidence" value="ECO:0007669"/>
    <property type="project" value="TreeGrafter"/>
</dbReference>
<dbReference type="PROSITE" id="PS50042">
    <property type="entry name" value="CNMP_BINDING_3"/>
    <property type="match status" value="1"/>
</dbReference>
<dbReference type="EMBL" id="PGFD01000001">
    <property type="protein sequence ID" value="PJJ67424.1"/>
    <property type="molecule type" value="Genomic_DNA"/>
</dbReference>
<dbReference type="GO" id="GO:0003677">
    <property type="term" value="F:DNA binding"/>
    <property type="evidence" value="ECO:0007669"/>
    <property type="project" value="UniProtKB-KW"/>
</dbReference>
<dbReference type="GO" id="GO:0003700">
    <property type="term" value="F:DNA-binding transcription factor activity"/>
    <property type="evidence" value="ECO:0007669"/>
    <property type="project" value="TreeGrafter"/>
</dbReference>
<dbReference type="Gene3D" id="1.10.10.10">
    <property type="entry name" value="Winged helix-like DNA-binding domain superfamily/Winged helix DNA-binding domain"/>
    <property type="match status" value="1"/>
</dbReference>
<gene>
    <name evidence="6" type="ORF">CLV73_1436</name>
</gene>
<dbReference type="SUPFAM" id="SSF46785">
    <property type="entry name" value="Winged helix' DNA-binding domain"/>
    <property type="match status" value="1"/>
</dbReference>
<dbReference type="CDD" id="cd00092">
    <property type="entry name" value="HTH_CRP"/>
    <property type="match status" value="1"/>
</dbReference>
<protein>
    <submittedName>
        <fullName evidence="6">CRP-like cAMP-binding protein</fullName>
    </submittedName>
</protein>
<sequence>MIISEDLLIAFGGEYETYPANTVIFSEGSQPKFYFQIVNGNVELNNYHEDGKEFTQNILSDGQSFGESLLFSDQPYPMNAIATTECRILKLSKSDFLDLISQNKKVSFDMFKCLSDRLYYKYLMLFSITSSNPAYKIRALMDYIKGYNSSAIPKHSFLVPFTRRQIANLTGLRIETVIRTIKKMENENILKIENRKIYY</sequence>
<keyword evidence="7" id="KW-1185">Reference proteome</keyword>
<keyword evidence="2" id="KW-0238">DNA-binding</keyword>
<keyword evidence="1" id="KW-0805">Transcription regulation</keyword>
<dbReference type="Gene3D" id="2.60.120.10">
    <property type="entry name" value="Jelly Rolls"/>
    <property type="match status" value="1"/>
</dbReference>
<dbReference type="InterPro" id="IPR036388">
    <property type="entry name" value="WH-like_DNA-bd_sf"/>
</dbReference>
<dbReference type="PANTHER" id="PTHR24567">
    <property type="entry name" value="CRP FAMILY TRANSCRIPTIONAL REGULATORY PROTEIN"/>
    <property type="match status" value="1"/>
</dbReference>
<proteinExistence type="predicted"/>
<dbReference type="InterPro" id="IPR012318">
    <property type="entry name" value="HTH_CRP"/>
</dbReference>
<dbReference type="InterPro" id="IPR036390">
    <property type="entry name" value="WH_DNA-bd_sf"/>
</dbReference>
<evidence type="ECO:0000259" key="4">
    <source>
        <dbReference type="PROSITE" id="PS50042"/>
    </source>
</evidence>
<dbReference type="PROSITE" id="PS51063">
    <property type="entry name" value="HTH_CRP_2"/>
    <property type="match status" value="1"/>
</dbReference>
<organism evidence="6 7">
    <name type="scientific">Chryseobacterium geocarposphaerae</name>
    <dbReference type="NCBI Taxonomy" id="1416776"/>
    <lineage>
        <taxon>Bacteria</taxon>
        <taxon>Pseudomonadati</taxon>
        <taxon>Bacteroidota</taxon>
        <taxon>Flavobacteriia</taxon>
        <taxon>Flavobacteriales</taxon>
        <taxon>Weeksellaceae</taxon>
        <taxon>Chryseobacterium group</taxon>
        <taxon>Chryseobacterium</taxon>
    </lineage>
</organism>